<organism evidence="5 6">
    <name type="scientific">Goodfellowiella coeruleoviolacea</name>
    <dbReference type="NCBI Taxonomy" id="334858"/>
    <lineage>
        <taxon>Bacteria</taxon>
        <taxon>Bacillati</taxon>
        <taxon>Actinomycetota</taxon>
        <taxon>Actinomycetes</taxon>
        <taxon>Pseudonocardiales</taxon>
        <taxon>Pseudonocardiaceae</taxon>
        <taxon>Goodfellowiella</taxon>
    </lineage>
</organism>
<dbReference type="GO" id="GO:0008168">
    <property type="term" value="F:methyltransferase activity"/>
    <property type="evidence" value="ECO:0007669"/>
    <property type="project" value="UniProtKB-KW"/>
</dbReference>
<dbReference type="PANTHER" id="PTHR43464">
    <property type="entry name" value="METHYLTRANSFERASE"/>
    <property type="match status" value="1"/>
</dbReference>
<proteinExistence type="predicted"/>
<keyword evidence="3" id="KW-0949">S-adenosyl-L-methionine</keyword>
<dbReference type="SUPFAM" id="SSF53335">
    <property type="entry name" value="S-adenosyl-L-methionine-dependent methyltransferases"/>
    <property type="match status" value="1"/>
</dbReference>
<dbReference type="EMBL" id="JAMTCK010000002">
    <property type="protein sequence ID" value="MCP2164243.1"/>
    <property type="molecule type" value="Genomic_DNA"/>
</dbReference>
<dbReference type="CDD" id="cd02440">
    <property type="entry name" value="AdoMet_MTases"/>
    <property type="match status" value="1"/>
</dbReference>
<comment type="caution">
    <text evidence="5">The sequence shown here is derived from an EMBL/GenBank/DDBJ whole genome shotgun (WGS) entry which is preliminary data.</text>
</comment>
<dbReference type="Gene3D" id="2.20.25.110">
    <property type="entry name" value="S-adenosyl-L-methionine-dependent methyltransferases"/>
    <property type="match status" value="1"/>
</dbReference>
<evidence type="ECO:0000259" key="4">
    <source>
        <dbReference type="Pfam" id="PF13649"/>
    </source>
</evidence>
<dbReference type="AlphaFoldDB" id="A0AAE3KJF5"/>
<protein>
    <submittedName>
        <fullName evidence="5">Methyltransferase domain-containing protein</fullName>
    </submittedName>
</protein>
<feature type="domain" description="Methyltransferase" evidence="4">
    <location>
        <begin position="66"/>
        <end position="159"/>
    </location>
</feature>
<dbReference type="InterPro" id="IPR041698">
    <property type="entry name" value="Methyltransf_25"/>
</dbReference>
<reference evidence="5" key="1">
    <citation type="submission" date="2022-06" db="EMBL/GenBank/DDBJ databases">
        <title>Genomic Encyclopedia of Archaeal and Bacterial Type Strains, Phase II (KMG-II): from individual species to whole genera.</title>
        <authorList>
            <person name="Goeker M."/>
        </authorList>
    </citation>
    <scope>NUCLEOTIDE SEQUENCE</scope>
    <source>
        <strain evidence="5">DSM 43935</strain>
    </source>
</reference>
<dbReference type="Proteomes" id="UP001206128">
    <property type="component" value="Unassembled WGS sequence"/>
</dbReference>
<dbReference type="Gene3D" id="3.40.50.150">
    <property type="entry name" value="Vaccinia Virus protein VP39"/>
    <property type="match status" value="1"/>
</dbReference>
<sequence length="278" mass="31095">MTAQPETMEPAHVIAGQQRFYADEVATNYDRLVEWVVGGWHESPRTRMGDFLTQLWARQATPTHEVLEICCGTGLMLQELIRRGYAVSGLDQSAAMLAQARQRLGAGVELVQAVLPDIPLRHQFDAVISSAAAFNYLPDTEAVLGRTFQSVAQVLRPGGTFVFDIMGRTMLQKHMVERFGTNVLATDLGDAAFLWKFAADEAGRYSDLTYVQFTRDSSLPEGLYTRTTELHRMYVHEHDIVRRLAGDAGFVDIQVFDNYSQQPAGADALYETWTLTRA</sequence>
<evidence type="ECO:0000256" key="3">
    <source>
        <dbReference type="ARBA" id="ARBA00022691"/>
    </source>
</evidence>
<keyword evidence="1 5" id="KW-0489">Methyltransferase</keyword>
<gene>
    <name evidence="5" type="ORF">LX83_001083</name>
</gene>
<dbReference type="GO" id="GO:0032259">
    <property type="term" value="P:methylation"/>
    <property type="evidence" value="ECO:0007669"/>
    <property type="project" value="UniProtKB-KW"/>
</dbReference>
<dbReference type="RefSeq" id="WP_253767692.1">
    <property type="nucleotide sequence ID" value="NZ_JAMTCK010000002.1"/>
</dbReference>
<accession>A0AAE3KJF5</accession>
<dbReference type="InterPro" id="IPR029063">
    <property type="entry name" value="SAM-dependent_MTases_sf"/>
</dbReference>
<evidence type="ECO:0000256" key="1">
    <source>
        <dbReference type="ARBA" id="ARBA00022603"/>
    </source>
</evidence>
<dbReference type="Pfam" id="PF13649">
    <property type="entry name" value="Methyltransf_25"/>
    <property type="match status" value="1"/>
</dbReference>
<evidence type="ECO:0000313" key="5">
    <source>
        <dbReference type="EMBL" id="MCP2164243.1"/>
    </source>
</evidence>
<keyword evidence="6" id="KW-1185">Reference proteome</keyword>
<name>A0AAE3KJF5_9PSEU</name>
<dbReference type="PANTHER" id="PTHR43464:SF19">
    <property type="entry name" value="UBIQUINONE BIOSYNTHESIS O-METHYLTRANSFERASE, MITOCHONDRIAL"/>
    <property type="match status" value="1"/>
</dbReference>
<evidence type="ECO:0000313" key="6">
    <source>
        <dbReference type="Proteomes" id="UP001206128"/>
    </source>
</evidence>
<keyword evidence="2" id="KW-0808">Transferase</keyword>
<evidence type="ECO:0000256" key="2">
    <source>
        <dbReference type="ARBA" id="ARBA00022679"/>
    </source>
</evidence>